<gene>
    <name evidence="1" type="ORF">ACFFJK_08525</name>
</gene>
<organism evidence="1 2">
    <name type="scientific">Massilia consociata</name>
    <dbReference type="NCBI Taxonomy" id="760117"/>
    <lineage>
        <taxon>Bacteria</taxon>
        <taxon>Pseudomonadati</taxon>
        <taxon>Pseudomonadota</taxon>
        <taxon>Betaproteobacteria</taxon>
        <taxon>Burkholderiales</taxon>
        <taxon>Oxalobacteraceae</taxon>
        <taxon>Telluria group</taxon>
        <taxon>Massilia</taxon>
    </lineage>
</organism>
<dbReference type="RefSeq" id="WP_379678757.1">
    <property type="nucleotide sequence ID" value="NZ_JBHLWP010000009.1"/>
</dbReference>
<dbReference type="Gene3D" id="3.40.50.720">
    <property type="entry name" value="NAD(P)-binding Rossmann-like Domain"/>
    <property type="match status" value="1"/>
</dbReference>
<keyword evidence="2" id="KW-1185">Reference proteome</keyword>
<dbReference type="Pfam" id="PF02423">
    <property type="entry name" value="OCD_Mu_crystall"/>
    <property type="match status" value="1"/>
</dbReference>
<dbReference type="PANTHER" id="PTHR13812">
    <property type="entry name" value="KETIMINE REDUCTASE MU-CRYSTALLIN"/>
    <property type="match status" value="1"/>
</dbReference>
<dbReference type="InterPro" id="IPR003462">
    <property type="entry name" value="ODC_Mu_crystall"/>
</dbReference>
<protein>
    <submittedName>
        <fullName evidence="1">Ornithine cyclodeaminase family protein</fullName>
    </submittedName>
</protein>
<sequence length="323" mass="34216">MSSQAQLLMLDRDAVAAVMTTDMIDRAVRDAFALHSARQGRVFPVVREALSTGGIFGIKSGDVAARALLGFKAAGFWPRNRELGGEPHQATIMLFDPATGRPRCIMDGNAITTARTAAAGELGLRILARADSTSVCVFGTGVQARAQLSAALRAFPSLRTVRYVSQDGRPKPDFEACFDGTCRPVLALDVDAAVAASDVVITATPGAGPLFSAAAVRPGTHLNCVGADTRGKRELPGSLLERCRLVVDDSEQARSLGETQWAPSVPHAELGDLLTGKCAFDRQADDVTVFDMTGLALQDLVVGEYLYDAANAARVGCLISWPW</sequence>
<dbReference type="Proteomes" id="UP001589773">
    <property type="component" value="Unassembled WGS sequence"/>
</dbReference>
<reference evidence="1 2" key="1">
    <citation type="submission" date="2024-09" db="EMBL/GenBank/DDBJ databases">
        <authorList>
            <person name="Sun Q."/>
            <person name="Mori K."/>
        </authorList>
    </citation>
    <scope>NUCLEOTIDE SEQUENCE [LARGE SCALE GENOMIC DNA]</scope>
    <source>
        <strain evidence="1 2">CCM 7792</strain>
    </source>
</reference>
<dbReference type="PIRSF" id="PIRSF001439">
    <property type="entry name" value="CryM"/>
    <property type="match status" value="1"/>
</dbReference>
<dbReference type="EMBL" id="JBHLWP010000009">
    <property type="protein sequence ID" value="MFC0251931.1"/>
    <property type="molecule type" value="Genomic_DNA"/>
</dbReference>
<dbReference type="InterPro" id="IPR023401">
    <property type="entry name" value="ODC_N"/>
</dbReference>
<dbReference type="InterPro" id="IPR036291">
    <property type="entry name" value="NAD(P)-bd_dom_sf"/>
</dbReference>
<dbReference type="Gene3D" id="3.30.1780.10">
    <property type="entry name" value="ornithine cyclodeaminase, domain 1"/>
    <property type="match status" value="1"/>
</dbReference>
<evidence type="ECO:0000313" key="1">
    <source>
        <dbReference type="EMBL" id="MFC0251931.1"/>
    </source>
</evidence>
<evidence type="ECO:0000313" key="2">
    <source>
        <dbReference type="Proteomes" id="UP001589773"/>
    </source>
</evidence>
<proteinExistence type="predicted"/>
<dbReference type="PANTHER" id="PTHR13812:SF19">
    <property type="entry name" value="KETIMINE REDUCTASE MU-CRYSTALLIN"/>
    <property type="match status" value="1"/>
</dbReference>
<dbReference type="SUPFAM" id="SSF51735">
    <property type="entry name" value="NAD(P)-binding Rossmann-fold domains"/>
    <property type="match status" value="1"/>
</dbReference>
<name>A0ABV6FEV5_9BURK</name>
<accession>A0ABV6FEV5</accession>
<comment type="caution">
    <text evidence="1">The sequence shown here is derived from an EMBL/GenBank/DDBJ whole genome shotgun (WGS) entry which is preliminary data.</text>
</comment>